<reference evidence="4 5" key="1">
    <citation type="journal article" date="2007" name="Science">
        <title>The Chlamydomonas genome reveals the evolution of key animal and plant functions.</title>
        <authorList>
            <person name="Merchant S.S."/>
            <person name="Prochnik S.E."/>
            <person name="Vallon O."/>
            <person name="Harris E.H."/>
            <person name="Karpowicz S.J."/>
            <person name="Witman G.B."/>
            <person name="Terry A."/>
            <person name="Salamov A."/>
            <person name="Fritz-Laylin L.K."/>
            <person name="Marechal-Drouard L."/>
            <person name="Marshall W.F."/>
            <person name="Qu L.H."/>
            <person name="Nelson D.R."/>
            <person name="Sanderfoot A.A."/>
            <person name="Spalding M.H."/>
            <person name="Kapitonov V.V."/>
            <person name="Ren Q."/>
            <person name="Ferris P."/>
            <person name="Lindquist E."/>
            <person name="Shapiro H."/>
            <person name="Lucas S.M."/>
            <person name="Grimwood J."/>
            <person name="Schmutz J."/>
            <person name="Cardol P."/>
            <person name="Cerutti H."/>
            <person name="Chanfreau G."/>
            <person name="Chen C.L."/>
            <person name="Cognat V."/>
            <person name="Croft M.T."/>
            <person name="Dent R."/>
            <person name="Dutcher S."/>
            <person name="Fernandez E."/>
            <person name="Fukuzawa H."/>
            <person name="Gonzalez-Ballester D."/>
            <person name="Gonzalez-Halphen D."/>
            <person name="Hallmann A."/>
            <person name="Hanikenne M."/>
            <person name="Hippler M."/>
            <person name="Inwood W."/>
            <person name="Jabbari K."/>
            <person name="Kalanon M."/>
            <person name="Kuras R."/>
            <person name="Lefebvre P.A."/>
            <person name="Lemaire S.D."/>
            <person name="Lobanov A.V."/>
            <person name="Lohr M."/>
            <person name="Manuell A."/>
            <person name="Meier I."/>
            <person name="Mets L."/>
            <person name="Mittag M."/>
            <person name="Mittelmeier T."/>
            <person name="Moroney J.V."/>
            <person name="Moseley J."/>
            <person name="Napoli C."/>
            <person name="Nedelcu A.M."/>
            <person name="Niyogi K."/>
            <person name="Novoselov S.V."/>
            <person name="Paulsen I.T."/>
            <person name="Pazour G."/>
            <person name="Purton S."/>
            <person name="Ral J.P."/>
            <person name="Riano-Pachon D.M."/>
            <person name="Riekhof W."/>
            <person name="Rymarquis L."/>
            <person name="Schroda M."/>
            <person name="Stern D."/>
            <person name="Umen J."/>
            <person name="Willows R."/>
            <person name="Wilson N."/>
            <person name="Zimmer S.L."/>
            <person name="Allmer J."/>
            <person name="Balk J."/>
            <person name="Bisova K."/>
            <person name="Chen C.J."/>
            <person name="Elias M."/>
            <person name="Gendler K."/>
            <person name="Hauser C."/>
            <person name="Lamb M.R."/>
            <person name="Ledford H."/>
            <person name="Long J.C."/>
            <person name="Minagawa J."/>
            <person name="Page M.D."/>
            <person name="Pan J."/>
            <person name="Pootakham W."/>
            <person name="Roje S."/>
            <person name="Rose A."/>
            <person name="Stahlberg E."/>
            <person name="Terauchi A.M."/>
            <person name="Yang P."/>
            <person name="Ball S."/>
            <person name="Bowler C."/>
            <person name="Dieckmann C.L."/>
            <person name="Gladyshev V.N."/>
            <person name="Green P."/>
            <person name="Jorgensen R."/>
            <person name="Mayfield S."/>
            <person name="Mueller-Roeber B."/>
            <person name="Rajamani S."/>
            <person name="Sayre R.T."/>
            <person name="Brokstein P."/>
            <person name="Dubchak I."/>
            <person name="Goodstein D."/>
            <person name="Hornick L."/>
            <person name="Huang Y.W."/>
            <person name="Jhaveri J."/>
            <person name="Luo Y."/>
            <person name="Martinez D."/>
            <person name="Ngau W.C."/>
            <person name="Otillar B."/>
            <person name="Poliakov A."/>
            <person name="Porter A."/>
            <person name="Szajkowski L."/>
            <person name="Werner G."/>
            <person name="Zhou K."/>
            <person name="Grigoriev I.V."/>
            <person name="Rokhsar D.S."/>
            <person name="Grossman A.R."/>
        </authorList>
    </citation>
    <scope>NUCLEOTIDE SEQUENCE [LARGE SCALE GENOMIC DNA]</scope>
    <source>
        <strain evidence="5">CC-503</strain>
    </source>
</reference>
<dbReference type="InParanoid" id="A0A2K3DW16"/>
<sequence length="597" mass="63096">MARHPSLAAAVALLLLAVCVGPALAQRKKSPPPSPLSLGICRRGKCPPPPTEGGSEDPVASPPPPAGGKKKKPPPPGNSLGLCRRGKCPPPPAEGGEPQTASPPPPAEKASPPPPVGAGLGLCRRGKCPPPPVGEVDASPPPPTSSTLQPPSPPPPPASTSPPPSPPPPSPPPPSPPPPGPPPPSPPPPNPPPPDPPPPSPPPPNPPPPDARPSPPPSPPAPPPSPPYISPQPPPPPPPPPRPPRPIASTGSFAQFTMGNYTYEFLQKRLNFPDAGSMEPDPSTPSTGTKPKGNPKPPRGRGEIKRSAFTIARARALGHSKAEAHCNSRGGNLVSLTSFEENSAVIAKIAELGLYNKMMDPGSTANLDLWIGLRTNLIANTFWTDGSGLTYLPSLFLGGIDTYQDGLCYTMSCRADNSCKWSAVLPPAEGCVNVTRGNFICKYDTSLVKLTWQDSAFNSSYALFKPAPPGQPYFYSNYLCTKINGRLVTPNNEAEFRMLVNKVYDVYTTNTTFSPGELDSIGNLRLWIGLYFQTSLSDSFWQDGTRADENPLAFKVSLQLPQTCYAMHCRTGYCDWQPIWCGTSLPGFICEVRGAYP</sequence>
<dbReference type="Proteomes" id="UP000006906">
    <property type="component" value="Chromosome 3"/>
</dbReference>
<dbReference type="SMART" id="SM00034">
    <property type="entry name" value="CLECT"/>
    <property type="match status" value="2"/>
</dbReference>
<dbReference type="Gene3D" id="3.10.100.10">
    <property type="entry name" value="Mannose-Binding Protein A, subunit A"/>
    <property type="match status" value="2"/>
</dbReference>
<dbReference type="GeneID" id="66052734"/>
<organism evidence="4 5">
    <name type="scientific">Chlamydomonas reinhardtii</name>
    <name type="common">Chlamydomonas smithii</name>
    <dbReference type="NCBI Taxonomy" id="3055"/>
    <lineage>
        <taxon>Eukaryota</taxon>
        <taxon>Viridiplantae</taxon>
        <taxon>Chlorophyta</taxon>
        <taxon>core chlorophytes</taxon>
        <taxon>Chlorophyceae</taxon>
        <taxon>CS clade</taxon>
        <taxon>Chlamydomonadales</taxon>
        <taxon>Chlamydomonadaceae</taxon>
        <taxon>Chlamydomonas</taxon>
    </lineage>
</organism>
<dbReference type="Pfam" id="PF00059">
    <property type="entry name" value="Lectin_C"/>
    <property type="match status" value="1"/>
</dbReference>
<dbReference type="CDD" id="cd00037">
    <property type="entry name" value="CLECT"/>
    <property type="match status" value="2"/>
</dbReference>
<evidence type="ECO:0000259" key="3">
    <source>
        <dbReference type="SMART" id="SM00034"/>
    </source>
</evidence>
<dbReference type="SUPFAM" id="SSF56436">
    <property type="entry name" value="C-type lectin-like"/>
    <property type="match status" value="2"/>
</dbReference>
<name>A0A2K3DW16_CHLRE</name>
<dbReference type="InterPro" id="IPR016187">
    <property type="entry name" value="CTDL_fold"/>
</dbReference>
<evidence type="ECO:0000256" key="2">
    <source>
        <dbReference type="SAM" id="SignalP"/>
    </source>
</evidence>
<evidence type="ECO:0000313" key="5">
    <source>
        <dbReference type="Proteomes" id="UP000006906"/>
    </source>
</evidence>
<feature type="compositionally biased region" description="Pro residues" evidence="1">
    <location>
        <begin position="128"/>
        <end position="246"/>
    </location>
</feature>
<feature type="signal peptide" evidence="2">
    <location>
        <begin position="1"/>
        <end position="25"/>
    </location>
</feature>
<dbReference type="RefSeq" id="XP_042925729.1">
    <property type="nucleotide sequence ID" value="XM_043060599.1"/>
</dbReference>
<evidence type="ECO:0000313" key="4">
    <source>
        <dbReference type="EMBL" id="PNW84725.1"/>
    </source>
</evidence>
<proteinExistence type="predicted"/>
<keyword evidence="2" id="KW-0732">Signal</keyword>
<keyword evidence="5" id="KW-1185">Reference proteome</keyword>
<dbReference type="PRINTS" id="PR01217">
    <property type="entry name" value="PRICHEXTENSN"/>
</dbReference>
<dbReference type="InterPro" id="IPR016186">
    <property type="entry name" value="C-type_lectin-like/link_sf"/>
</dbReference>
<feature type="region of interest" description="Disordered" evidence="1">
    <location>
        <begin position="272"/>
        <end position="304"/>
    </location>
</feature>
<feature type="region of interest" description="Disordered" evidence="1">
    <location>
        <begin position="24"/>
        <end position="252"/>
    </location>
</feature>
<accession>A0A2K3DW16</accession>
<dbReference type="KEGG" id="cre:CHLRE_03g156200v5"/>
<dbReference type="Gramene" id="PNW84725">
    <property type="protein sequence ID" value="PNW84725"/>
    <property type="gene ID" value="CHLRE_03g156200v5"/>
</dbReference>
<feature type="chain" id="PRO_5014406238" description="C-type lectin domain-containing protein" evidence="2">
    <location>
        <begin position="26"/>
        <end position="597"/>
    </location>
</feature>
<gene>
    <name evidence="4" type="ORF">CHLRE_03g156200v5</name>
</gene>
<dbReference type="EMBL" id="CM008964">
    <property type="protein sequence ID" value="PNW84725.1"/>
    <property type="molecule type" value="Genomic_DNA"/>
</dbReference>
<feature type="compositionally biased region" description="Pro residues" evidence="1">
    <location>
        <begin position="101"/>
        <end position="116"/>
    </location>
</feature>
<feature type="domain" description="C-type lectin" evidence="3">
    <location>
        <begin position="297"/>
        <end position="442"/>
    </location>
</feature>
<feature type="domain" description="C-type lectin" evidence="3">
    <location>
        <begin position="448"/>
        <end position="591"/>
    </location>
</feature>
<dbReference type="OrthoDB" id="441660at2759"/>
<dbReference type="InterPro" id="IPR001304">
    <property type="entry name" value="C-type_lectin-like"/>
</dbReference>
<evidence type="ECO:0000256" key="1">
    <source>
        <dbReference type="SAM" id="MobiDB-lite"/>
    </source>
</evidence>
<dbReference type="AlphaFoldDB" id="A0A2K3DW16"/>
<protein>
    <recommendedName>
        <fullName evidence="3">C-type lectin domain-containing protein</fullName>
    </recommendedName>
</protein>